<reference evidence="1" key="2">
    <citation type="journal article" date="2015" name="Data Brief">
        <title>Shoot transcriptome of the giant reed, Arundo donax.</title>
        <authorList>
            <person name="Barrero R.A."/>
            <person name="Guerrero F.D."/>
            <person name="Moolhuijzen P."/>
            <person name="Goolsby J.A."/>
            <person name="Tidwell J."/>
            <person name="Bellgard S.E."/>
            <person name="Bellgard M.I."/>
        </authorList>
    </citation>
    <scope>NUCLEOTIDE SEQUENCE</scope>
    <source>
        <tissue evidence="1">Shoot tissue taken approximately 20 cm above the soil surface</tissue>
    </source>
</reference>
<protein>
    <submittedName>
        <fullName evidence="1">Uncharacterized protein</fullName>
    </submittedName>
</protein>
<dbReference type="EMBL" id="GBRH01277663">
    <property type="protein sequence ID" value="JAD20232.1"/>
    <property type="molecule type" value="Transcribed_RNA"/>
</dbReference>
<name>A0A0A8YA35_ARUDO</name>
<dbReference type="AlphaFoldDB" id="A0A0A8YA35"/>
<evidence type="ECO:0000313" key="1">
    <source>
        <dbReference type="EMBL" id="JAD20232.1"/>
    </source>
</evidence>
<organism evidence="1">
    <name type="scientific">Arundo donax</name>
    <name type="common">Giant reed</name>
    <name type="synonym">Donax arundinaceus</name>
    <dbReference type="NCBI Taxonomy" id="35708"/>
    <lineage>
        <taxon>Eukaryota</taxon>
        <taxon>Viridiplantae</taxon>
        <taxon>Streptophyta</taxon>
        <taxon>Embryophyta</taxon>
        <taxon>Tracheophyta</taxon>
        <taxon>Spermatophyta</taxon>
        <taxon>Magnoliopsida</taxon>
        <taxon>Liliopsida</taxon>
        <taxon>Poales</taxon>
        <taxon>Poaceae</taxon>
        <taxon>PACMAD clade</taxon>
        <taxon>Arundinoideae</taxon>
        <taxon>Arundineae</taxon>
        <taxon>Arundo</taxon>
    </lineage>
</organism>
<reference evidence="1" key="1">
    <citation type="submission" date="2014-09" db="EMBL/GenBank/DDBJ databases">
        <authorList>
            <person name="Magalhaes I.L.F."/>
            <person name="Oliveira U."/>
            <person name="Santos F.R."/>
            <person name="Vidigal T.H.D.A."/>
            <person name="Brescovit A.D."/>
            <person name="Santos A.J."/>
        </authorList>
    </citation>
    <scope>NUCLEOTIDE SEQUENCE</scope>
    <source>
        <tissue evidence="1">Shoot tissue taken approximately 20 cm above the soil surface</tissue>
    </source>
</reference>
<proteinExistence type="predicted"/>
<accession>A0A0A8YA35</accession>
<sequence length="19" mass="2199">MRRATLGVEQGRPDLEELE</sequence>